<dbReference type="InterPro" id="IPR009707">
    <property type="entry name" value="GlpM/YdgC"/>
</dbReference>
<gene>
    <name evidence="2" type="ORF">ACFFMS_07715</name>
</gene>
<proteinExistence type="predicted"/>
<feature type="transmembrane region" description="Helical" evidence="1">
    <location>
        <begin position="89"/>
        <end position="111"/>
    </location>
</feature>
<keyword evidence="1" id="KW-0812">Transmembrane</keyword>
<keyword evidence="1" id="KW-1133">Transmembrane helix</keyword>
<protein>
    <submittedName>
        <fullName evidence="2">GlpM family protein</fullName>
    </submittedName>
</protein>
<feature type="transmembrane region" description="Helical" evidence="1">
    <location>
        <begin position="61"/>
        <end position="83"/>
    </location>
</feature>
<dbReference type="Pfam" id="PF06942">
    <property type="entry name" value="GlpM"/>
    <property type="match status" value="1"/>
</dbReference>
<keyword evidence="3" id="KW-1185">Reference proteome</keyword>
<keyword evidence="1" id="KW-0472">Membrane</keyword>
<name>A0ABV5WDF4_9BACI</name>
<organism evidence="2 3">
    <name type="scientific">Ectobacillus funiculus</name>
    <dbReference type="NCBI Taxonomy" id="137993"/>
    <lineage>
        <taxon>Bacteria</taxon>
        <taxon>Bacillati</taxon>
        <taxon>Bacillota</taxon>
        <taxon>Bacilli</taxon>
        <taxon>Bacillales</taxon>
        <taxon>Bacillaceae</taxon>
        <taxon>Ectobacillus</taxon>
    </lineage>
</organism>
<evidence type="ECO:0000313" key="3">
    <source>
        <dbReference type="Proteomes" id="UP001589609"/>
    </source>
</evidence>
<evidence type="ECO:0000313" key="2">
    <source>
        <dbReference type="EMBL" id="MFB9758407.1"/>
    </source>
</evidence>
<sequence>MDFQLNLLIKCIVAVIIMVIVHYISKTNNYYIAGLILSFPGLSIIAYYFMYLEQGASKVRVTTYFAMLSAITFVIFLLVLNFTLKKYNIYNSILIASLVWVTTSSILIVIWKSYN</sequence>
<evidence type="ECO:0000256" key="1">
    <source>
        <dbReference type="SAM" id="Phobius"/>
    </source>
</evidence>
<accession>A0ABV5WDF4</accession>
<comment type="caution">
    <text evidence="2">The sequence shown here is derived from an EMBL/GenBank/DDBJ whole genome shotgun (WGS) entry which is preliminary data.</text>
</comment>
<feature type="transmembrane region" description="Helical" evidence="1">
    <location>
        <begin position="7"/>
        <end position="24"/>
    </location>
</feature>
<dbReference type="EMBL" id="JBHMAF010000031">
    <property type="protein sequence ID" value="MFB9758407.1"/>
    <property type="molecule type" value="Genomic_DNA"/>
</dbReference>
<reference evidence="2 3" key="1">
    <citation type="submission" date="2024-09" db="EMBL/GenBank/DDBJ databases">
        <authorList>
            <person name="Sun Q."/>
            <person name="Mori K."/>
        </authorList>
    </citation>
    <scope>NUCLEOTIDE SEQUENCE [LARGE SCALE GENOMIC DNA]</scope>
    <source>
        <strain evidence="2 3">JCM 11201</strain>
    </source>
</reference>
<dbReference type="Proteomes" id="UP001589609">
    <property type="component" value="Unassembled WGS sequence"/>
</dbReference>
<dbReference type="RefSeq" id="WP_379948681.1">
    <property type="nucleotide sequence ID" value="NZ_JBHMAF010000031.1"/>
</dbReference>
<feature type="transmembrane region" description="Helical" evidence="1">
    <location>
        <begin position="30"/>
        <end position="49"/>
    </location>
</feature>